<dbReference type="AlphaFoldDB" id="A0A0R1H4W2"/>
<organism evidence="2 3">
    <name type="scientific">Loigolactobacillus bifermentans DSM 20003</name>
    <dbReference type="NCBI Taxonomy" id="1423726"/>
    <lineage>
        <taxon>Bacteria</taxon>
        <taxon>Bacillati</taxon>
        <taxon>Bacillota</taxon>
        <taxon>Bacilli</taxon>
        <taxon>Lactobacillales</taxon>
        <taxon>Lactobacillaceae</taxon>
        <taxon>Loigolactobacillus</taxon>
    </lineage>
</organism>
<name>A0A0R1H4W2_9LACO</name>
<dbReference type="STRING" id="1423726.FC07_GL002356"/>
<reference evidence="2 3" key="1">
    <citation type="journal article" date="2015" name="Genome Announc.">
        <title>Expanding the biotechnology potential of lactobacilli through comparative genomics of 213 strains and associated genera.</title>
        <authorList>
            <person name="Sun Z."/>
            <person name="Harris H.M."/>
            <person name="McCann A."/>
            <person name="Guo C."/>
            <person name="Argimon S."/>
            <person name="Zhang W."/>
            <person name="Yang X."/>
            <person name="Jeffery I.B."/>
            <person name="Cooney J.C."/>
            <person name="Kagawa T.F."/>
            <person name="Liu W."/>
            <person name="Song Y."/>
            <person name="Salvetti E."/>
            <person name="Wrobel A."/>
            <person name="Rasinkangas P."/>
            <person name="Parkhill J."/>
            <person name="Rea M.C."/>
            <person name="O'Sullivan O."/>
            <person name="Ritari J."/>
            <person name="Douillard F.P."/>
            <person name="Paul Ross R."/>
            <person name="Yang R."/>
            <person name="Briner A.E."/>
            <person name="Felis G.E."/>
            <person name="de Vos W.M."/>
            <person name="Barrangou R."/>
            <person name="Klaenhammer T.R."/>
            <person name="Caufield P.W."/>
            <person name="Cui Y."/>
            <person name="Zhang H."/>
            <person name="O'Toole P.W."/>
        </authorList>
    </citation>
    <scope>NUCLEOTIDE SEQUENCE [LARGE SCALE GENOMIC DNA]</scope>
    <source>
        <strain evidence="2 3">DSM 20003</strain>
    </source>
</reference>
<dbReference type="InterPro" id="IPR047046">
    <property type="entry name" value="YpjD/YvdC"/>
</dbReference>
<dbReference type="Pfam" id="PF03819">
    <property type="entry name" value="MazG"/>
    <property type="match status" value="1"/>
</dbReference>
<sequence>MALAAHQNWLVDFYQRRNWFQLSPFIRVNFLTEEVGELSRAVRALEIGRHHPGEPAVTPAAARANLVEELGDCLDQLLVICAKFEVTPDEIIQASEHKMKQRFHEL</sequence>
<dbReference type="CDD" id="cd11523">
    <property type="entry name" value="NTP-PPase"/>
    <property type="match status" value="1"/>
</dbReference>
<dbReference type="Proteomes" id="UP000051461">
    <property type="component" value="Unassembled WGS sequence"/>
</dbReference>
<evidence type="ECO:0000259" key="1">
    <source>
        <dbReference type="Pfam" id="PF03819"/>
    </source>
</evidence>
<dbReference type="RefSeq" id="WP_057904192.1">
    <property type="nucleotide sequence ID" value="NZ_AZDA01000041.1"/>
</dbReference>
<protein>
    <recommendedName>
        <fullName evidence="1">NTP pyrophosphohydrolase MazG-like domain-containing protein</fullName>
    </recommendedName>
</protein>
<dbReference type="EMBL" id="AZDA01000041">
    <property type="protein sequence ID" value="KRK39619.1"/>
    <property type="molecule type" value="Genomic_DNA"/>
</dbReference>
<feature type="domain" description="NTP pyrophosphohydrolase MazG-like" evidence="1">
    <location>
        <begin position="29"/>
        <end position="102"/>
    </location>
</feature>
<evidence type="ECO:0000313" key="2">
    <source>
        <dbReference type="EMBL" id="KRK39619.1"/>
    </source>
</evidence>
<keyword evidence="3" id="KW-1185">Reference proteome</keyword>
<dbReference type="PANTHER" id="PTHR42692">
    <property type="entry name" value="NUCLEOTIDE PYROPHOSPHOHYDROLASE"/>
    <property type="match status" value="1"/>
</dbReference>
<proteinExistence type="predicted"/>
<gene>
    <name evidence="2" type="ORF">FC07_GL002356</name>
</gene>
<dbReference type="PATRIC" id="fig|1423726.3.peg.2446"/>
<dbReference type="OrthoDB" id="2418132at2"/>
<dbReference type="PIRSF" id="PIRSF036521">
    <property type="entry name" value="UCP036521_pph"/>
    <property type="match status" value="1"/>
</dbReference>
<dbReference type="Gene3D" id="1.10.287.1080">
    <property type="entry name" value="MazG-like"/>
    <property type="match status" value="1"/>
</dbReference>
<dbReference type="InterPro" id="IPR011411">
    <property type="entry name" value="MazG-related_YvdC"/>
</dbReference>
<dbReference type="SUPFAM" id="SSF101386">
    <property type="entry name" value="all-alpha NTP pyrophosphatases"/>
    <property type="match status" value="1"/>
</dbReference>
<accession>A0A0R1H4W2</accession>
<dbReference type="PANTHER" id="PTHR42692:SF2">
    <property type="entry name" value="IG HYPOTHETICAL 16995"/>
    <property type="match status" value="1"/>
</dbReference>
<dbReference type="InterPro" id="IPR004518">
    <property type="entry name" value="MazG-like_dom"/>
</dbReference>
<comment type="caution">
    <text evidence="2">The sequence shown here is derived from an EMBL/GenBank/DDBJ whole genome shotgun (WGS) entry which is preliminary data.</text>
</comment>
<evidence type="ECO:0000313" key="3">
    <source>
        <dbReference type="Proteomes" id="UP000051461"/>
    </source>
</evidence>